<reference evidence="1 2" key="1">
    <citation type="journal article" date="2018" name="Nat. Genet.">
        <title>The Rosa genome provides new insights in the design of modern roses.</title>
        <authorList>
            <person name="Bendahmane M."/>
        </authorList>
    </citation>
    <scope>NUCLEOTIDE SEQUENCE [LARGE SCALE GENOMIC DNA]</scope>
    <source>
        <strain evidence="2">cv. Old Blush</strain>
    </source>
</reference>
<organism evidence="1 2">
    <name type="scientific">Rosa chinensis</name>
    <name type="common">China rose</name>
    <dbReference type="NCBI Taxonomy" id="74649"/>
    <lineage>
        <taxon>Eukaryota</taxon>
        <taxon>Viridiplantae</taxon>
        <taxon>Streptophyta</taxon>
        <taxon>Embryophyta</taxon>
        <taxon>Tracheophyta</taxon>
        <taxon>Spermatophyta</taxon>
        <taxon>Magnoliopsida</taxon>
        <taxon>eudicotyledons</taxon>
        <taxon>Gunneridae</taxon>
        <taxon>Pentapetalae</taxon>
        <taxon>rosids</taxon>
        <taxon>fabids</taxon>
        <taxon>Rosales</taxon>
        <taxon>Rosaceae</taxon>
        <taxon>Rosoideae</taxon>
        <taxon>Rosoideae incertae sedis</taxon>
        <taxon>Rosa</taxon>
    </lineage>
</organism>
<protein>
    <submittedName>
        <fullName evidence="1">Uncharacterized protein</fullName>
    </submittedName>
</protein>
<keyword evidence="2" id="KW-1185">Reference proteome</keyword>
<evidence type="ECO:0000313" key="2">
    <source>
        <dbReference type="Proteomes" id="UP000238479"/>
    </source>
</evidence>
<dbReference type="Proteomes" id="UP000238479">
    <property type="component" value="Chromosome 7"/>
</dbReference>
<accession>A0A2P6P716</accession>
<gene>
    <name evidence="1" type="ORF">RchiOBHm_Chr7g0197911</name>
</gene>
<name>A0A2P6P716_ROSCH</name>
<evidence type="ECO:0000313" key="1">
    <source>
        <dbReference type="EMBL" id="PRQ17704.1"/>
    </source>
</evidence>
<dbReference type="EMBL" id="PDCK01000045">
    <property type="protein sequence ID" value="PRQ17704.1"/>
    <property type="molecule type" value="Genomic_DNA"/>
</dbReference>
<dbReference type="AlphaFoldDB" id="A0A2P6P716"/>
<dbReference type="Gramene" id="PRQ17704">
    <property type="protein sequence ID" value="PRQ17704"/>
    <property type="gene ID" value="RchiOBHm_Chr7g0197911"/>
</dbReference>
<comment type="caution">
    <text evidence="1">The sequence shown here is derived from an EMBL/GenBank/DDBJ whole genome shotgun (WGS) entry which is preliminary data.</text>
</comment>
<sequence>MWLCSVSTQRSSSTTLCFTAVEIQALIREASDVIVVLRWSL</sequence>
<proteinExistence type="predicted"/>